<accession>A0A4Q1HIG9</accession>
<protein>
    <submittedName>
        <fullName evidence="1">Uncharacterized protein</fullName>
    </submittedName>
</protein>
<evidence type="ECO:0000313" key="2">
    <source>
        <dbReference type="Proteomes" id="UP000290849"/>
    </source>
</evidence>
<dbReference type="OrthoDB" id="8669267at2"/>
<name>A0A4Q1HIG9_9BURK</name>
<proteinExistence type="predicted"/>
<reference evidence="1 2" key="1">
    <citation type="journal article" date="2017" name="Int. J. Syst. Evol. Microbiol.">
        <title>Achromobacter aloeverae sp. nov., isolated from the root of Aloe vera (L.) Burm.f.</title>
        <authorList>
            <person name="Kuncharoen N."/>
            <person name="Muramatsu Y."/>
            <person name="Shibata C."/>
            <person name="Kamakura Y."/>
            <person name="Nakagawa Y."/>
            <person name="Tanasupawat S."/>
        </authorList>
    </citation>
    <scope>NUCLEOTIDE SEQUENCE [LARGE SCALE GENOMIC DNA]</scope>
    <source>
        <strain evidence="1 2">AVA-1</strain>
    </source>
</reference>
<dbReference type="EMBL" id="PYAL01000004">
    <property type="protein sequence ID" value="RXN87998.1"/>
    <property type="molecule type" value="Genomic_DNA"/>
</dbReference>
<comment type="caution">
    <text evidence="1">The sequence shown here is derived from an EMBL/GenBank/DDBJ whole genome shotgun (WGS) entry which is preliminary data.</text>
</comment>
<evidence type="ECO:0000313" key="1">
    <source>
        <dbReference type="EMBL" id="RXN87998.1"/>
    </source>
</evidence>
<dbReference type="Proteomes" id="UP000290849">
    <property type="component" value="Unassembled WGS sequence"/>
</dbReference>
<keyword evidence="2" id="KW-1185">Reference proteome</keyword>
<dbReference type="AlphaFoldDB" id="A0A4Q1HIG9"/>
<dbReference type="RefSeq" id="WP_129151367.1">
    <property type="nucleotide sequence ID" value="NZ_JBHSDO010000011.1"/>
</dbReference>
<organism evidence="1 2">
    <name type="scientific">Achromobacter aloeverae</name>
    <dbReference type="NCBI Taxonomy" id="1750518"/>
    <lineage>
        <taxon>Bacteria</taxon>
        <taxon>Pseudomonadati</taxon>
        <taxon>Pseudomonadota</taxon>
        <taxon>Betaproteobacteria</taxon>
        <taxon>Burkholderiales</taxon>
        <taxon>Alcaligenaceae</taxon>
        <taxon>Achromobacter</taxon>
    </lineage>
</organism>
<gene>
    <name evidence="1" type="ORF">C7R54_15590</name>
</gene>
<sequence length="87" mass="9539">MSEFQPVRTKADLDTLDDDDIVAGYMHGLNGGDEPGSDKSRSFWHGWRNGMVDSRRAEPDSAQGELARELVGIGLECVFGSFGVELH</sequence>